<keyword evidence="1" id="KW-0812">Transmembrane</keyword>
<proteinExistence type="predicted"/>
<feature type="transmembrane region" description="Helical" evidence="1">
    <location>
        <begin position="98"/>
        <end position="125"/>
    </location>
</feature>
<keyword evidence="1" id="KW-1133">Transmembrane helix</keyword>
<keyword evidence="1" id="KW-0472">Membrane</keyword>
<evidence type="ECO:0000313" key="3">
    <source>
        <dbReference type="Proteomes" id="UP000184452"/>
    </source>
</evidence>
<evidence type="ECO:0008006" key="4">
    <source>
        <dbReference type="Google" id="ProtNLM"/>
    </source>
</evidence>
<evidence type="ECO:0000256" key="1">
    <source>
        <dbReference type="SAM" id="Phobius"/>
    </source>
</evidence>
<name>A0A1M6N7C2_9ACTN</name>
<reference evidence="2 3" key="1">
    <citation type="submission" date="2016-11" db="EMBL/GenBank/DDBJ databases">
        <authorList>
            <person name="Jaros S."/>
            <person name="Januszkiewicz K."/>
            <person name="Wedrychowicz H."/>
        </authorList>
    </citation>
    <scope>NUCLEOTIDE SEQUENCE [LARGE SCALE GENOMIC DNA]</scope>
    <source>
        <strain evidence="2 3">CGMCC 4.5723</strain>
    </source>
</reference>
<keyword evidence="3" id="KW-1185">Reference proteome</keyword>
<organism evidence="2 3">
    <name type="scientific">Nocardiopsis flavescens</name>
    <dbReference type="NCBI Taxonomy" id="758803"/>
    <lineage>
        <taxon>Bacteria</taxon>
        <taxon>Bacillati</taxon>
        <taxon>Actinomycetota</taxon>
        <taxon>Actinomycetes</taxon>
        <taxon>Streptosporangiales</taxon>
        <taxon>Nocardiopsidaceae</taxon>
        <taxon>Nocardiopsis</taxon>
    </lineage>
</organism>
<dbReference type="STRING" id="758803.SAMN05421803_11192"/>
<feature type="transmembrane region" description="Helical" evidence="1">
    <location>
        <begin position="70"/>
        <end position="92"/>
    </location>
</feature>
<gene>
    <name evidence="2" type="ORF">SAMN05421803_11192</name>
</gene>
<accession>A0A1M6N7C2</accession>
<evidence type="ECO:0000313" key="2">
    <source>
        <dbReference type="EMBL" id="SHJ91504.1"/>
    </source>
</evidence>
<feature type="transmembrane region" description="Helical" evidence="1">
    <location>
        <begin position="12"/>
        <end position="35"/>
    </location>
</feature>
<dbReference type="AlphaFoldDB" id="A0A1M6N7C2"/>
<dbReference type="OrthoDB" id="3388214at2"/>
<protein>
    <recommendedName>
        <fullName evidence="4">DUF1449 family protein</fullName>
    </recommendedName>
</protein>
<sequence length="213" mass="21798">MQLFLSTAFGFPAVLLTPALLVAVVYWIVVAVGLADAGMLDSTDADGDPVGASAVLERVGLGRAPVTVEITALVLSAWFVSMMGGIVTSLLTTPGSPLAWALGAVVLVIAVIAAWAFTSGAVLAVQRFLPRRKGSSKHELVGRTCVIRIGAAHEGFGHAEITTAGGASITIPVRTIGGEVLPPGSTALIFDHSGELDAFLVTRFDPALDPGQG</sequence>
<dbReference type="EMBL" id="FQZK01000011">
    <property type="protein sequence ID" value="SHJ91504.1"/>
    <property type="molecule type" value="Genomic_DNA"/>
</dbReference>
<dbReference type="RefSeq" id="WP_073380595.1">
    <property type="nucleotide sequence ID" value="NZ_FQZK01000011.1"/>
</dbReference>
<dbReference type="Proteomes" id="UP000184452">
    <property type="component" value="Unassembled WGS sequence"/>
</dbReference>